<reference evidence="2 3" key="1">
    <citation type="journal article" date="2011" name="J. Bacteriol.">
        <title>Genome sequence of 'Pedosphaera parvula' Ellin514, an aerobic Verrucomicrobial isolate from pasture soil.</title>
        <authorList>
            <person name="Kant R."/>
            <person name="van Passel M.W."/>
            <person name="Sangwan P."/>
            <person name="Palva A."/>
            <person name="Lucas S."/>
            <person name="Copeland A."/>
            <person name="Lapidus A."/>
            <person name="Glavina Del Rio T."/>
            <person name="Dalin E."/>
            <person name="Tice H."/>
            <person name="Bruce D."/>
            <person name="Goodwin L."/>
            <person name="Pitluck S."/>
            <person name="Chertkov O."/>
            <person name="Larimer F.W."/>
            <person name="Land M.L."/>
            <person name="Hauser L."/>
            <person name="Brettin T.S."/>
            <person name="Detter J.C."/>
            <person name="Han S."/>
            <person name="de Vos W.M."/>
            <person name="Janssen P.H."/>
            <person name="Smidt H."/>
        </authorList>
    </citation>
    <scope>NUCLEOTIDE SEQUENCE [LARGE SCALE GENOMIC DNA]</scope>
    <source>
        <strain evidence="2 3">Ellin514</strain>
    </source>
</reference>
<organism evidence="2 3">
    <name type="scientific">Pedosphaera parvula (strain Ellin514)</name>
    <dbReference type="NCBI Taxonomy" id="320771"/>
    <lineage>
        <taxon>Bacteria</taxon>
        <taxon>Pseudomonadati</taxon>
        <taxon>Verrucomicrobiota</taxon>
        <taxon>Pedosphaerae</taxon>
        <taxon>Pedosphaerales</taxon>
        <taxon>Pedosphaeraceae</taxon>
        <taxon>Pedosphaera</taxon>
    </lineage>
</organism>
<evidence type="ECO:0000259" key="1">
    <source>
        <dbReference type="Pfam" id="PF13360"/>
    </source>
</evidence>
<dbReference type="InterPro" id="IPR015943">
    <property type="entry name" value="WD40/YVTN_repeat-like_dom_sf"/>
</dbReference>
<dbReference type="InterPro" id="IPR002372">
    <property type="entry name" value="PQQ_rpt_dom"/>
</dbReference>
<dbReference type="OrthoDB" id="178052at2"/>
<protein>
    <submittedName>
        <fullName evidence="2">FOG: WD40-like repeat-like protein</fullName>
    </submittedName>
</protein>
<dbReference type="EMBL" id="ABOX02000047">
    <property type="protein sequence ID" value="EEF58256.1"/>
    <property type="molecule type" value="Genomic_DNA"/>
</dbReference>
<sequence>WDDYIFVTSPDAEKNLNLICLNAKDGKVRWQQKVAEGDREKGRNNMASPSPVTDGKIVVTMFGTGDVAAYDFSGKQLWSRNIGKEYGRIANMWLYGSSPLLYKGRLYIQVLERNPVPPDYTHANDGKEERESYLLCVDAKTGKNIYRHVRPSDALKESNEAYSSPIPYEHNGKTEILIVGGNCTTAHDAKSGEEIWRCGGLNSKNDPWFRIVPSPVAADGLVYACAPKREPVFAIKDDGKGNITDSNVAWTFKENPTDVATPLFYKGKLFVLDGDKYVMTCLDPKTGEKKWQGSLGVRETFRSSPTGADGKIYCISENGSVVVLDAGNEFKILSSFKMGEEPIRSSIVAADGHLFIRTGQNLYCVGKK</sequence>
<dbReference type="AlphaFoldDB" id="B9XPM8"/>
<evidence type="ECO:0000313" key="3">
    <source>
        <dbReference type="Proteomes" id="UP000003688"/>
    </source>
</evidence>
<evidence type="ECO:0000313" key="2">
    <source>
        <dbReference type="EMBL" id="EEF58256.1"/>
    </source>
</evidence>
<feature type="non-terminal residue" evidence="2">
    <location>
        <position position="1"/>
    </location>
</feature>
<comment type="caution">
    <text evidence="2">The sequence shown here is derived from an EMBL/GenBank/DDBJ whole genome shotgun (WGS) entry which is preliminary data.</text>
</comment>
<dbReference type="InterPro" id="IPR011047">
    <property type="entry name" value="Quinoprotein_ADH-like_sf"/>
</dbReference>
<accession>B9XPM8</accession>
<keyword evidence="3" id="KW-1185">Reference proteome</keyword>
<dbReference type="Pfam" id="PF13360">
    <property type="entry name" value="PQQ_2"/>
    <property type="match status" value="2"/>
</dbReference>
<dbReference type="PANTHER" id="PTHR34512">
    <property type="entry name" value="CELL SURFACE PROTEIN"/>
    <property type="match status" value="1"/>
</dbReference>
<dbReference type="PANTHER" id="PTHR34512:SF30">
    <property type="entry name" value="OUTER MEMBRANE PROTEIN ASSEMBLY FACTOR BAMB"/>
    <property type="match status" value="1"/>
</dbReference>
<dbReference type="RefSeq" id="WP_007417764.1">
    <property type="nucleotide sequence ID" value="NZ_ABOX02000047.1"/>
</dbReference>
<dbReference type="STRING" id="320771.Cflav_PD1456"/>
<dbReference type="Gene3D" id="2.130.10.10">
    <property type="entry name" value="YVTN repeat-like/Quinoprotein amine dehydrogenase"/>
    <property type="match status" value="2"/>
</dbReference>
<gene>
    <name evidence="2" type="ORF">Cflav_PD1456</name>
</gene>
<feature type="domain" description="Pyrrolo-quinoline quinone repeat" evidence="1">
    <location>
        <begin position="248"/>
        <end position="326"/>
    </location>
</feature>
<dbReference type="SUPFAM" id="SSF50998">
    <property type="entry name" value="Quinoprotein alcohol dehydrogenase-like"/>
    <property type="match status" value="2"/>
</dbReference>
<proteinExistence type="predicted"/>
<feature type="domain" description="Pyrrolo-quinoline quinone repeat" evidence="1">
    <location>
        <begin position="6"/>
        <end position="85"/>
    </location>
</feature>
<name>B9XPM8_PEDPL</name>
<dbReference type="Proteomes" id="UP000003688">
    <property type="component" value="Unassembled WGS sequence"/>
</dbReference>